<dbReference type="InterPro" id="IPR000326">
    <property type="entry name" value="PAP2/HPO"/>
</dbReference>
<dbReference type="Pfam" id="PF01569">
    <property type="entry name" value="PAP2"/>
    <property type="match status" value="1"/>
</dbReference>
<evidence type="ECO:0000259" key="2">
    <source>
        <dbReference type="Pfam" id="PF01569"/>
    </source>
</evidence>
<feature type="domain" description="Phosphatidic acid phosphatase type 2/haloperoxidase" evidence="2">
    <location>
        <begin position="70"/>
        <end position="176"/>
    </location>
</feature>
<keyword evidence="1" id="KW-0812">Transmembrane</keyword>
<reference evidence="3" key="1">
    <citation type="submission" date="2016-09" db="EMBL/GenBank/DDBJ databases">
        <title>Genome sequence of Chlorobaculum limnaeum.</title>
        <authorList>
            <person name="Liu Z."/>
            <person name="Tank M."/>
            <person name="Bryant D.A."/>
        </authorList>
    </citation>
    <scope>NUCLEOTIDE SEQUENCE [LARGE SCALE GENOMIC DNA]</scope>
    <source>
        <strain evidence="3">DSM 1677</strain>
    </source>
</reference>
<keyword evidence="4" id="KW-1185">Reference proteome</keyword>
<dbReference type="STRING" id="274537.BIU88_02800"/>
<feature type="transmembrane region" description="Helical" evidence="1">
    <location>
        <begin position="204"/>
        <end position="230"/>
    </location>
</feature>
<dbReference type="EMBL" id="CP017305">
    <property type="protein sequence ID" value="AOS83166.1"/>
    <property type="molecule type" value="Genomic_DNA"/>
</dbReference>
<name>A0A1D8CWA4_CHLLM</name>
<dbReference type="Proteomes" id="UP000095185">
    <property type="component" value="Chromosome"/>
</dbReference>
<keyword evidence="1" id="KW-0472">Membrane</keyword>
<feature type="transmembrane region" description="Helical" evidence="1">
    <location>
        <begin position="67"/>
        <end position="87"/>
    </location>
</feature>
<evidence type="ECO:0000256" key="1">
    <source>
        <dbReference type="SAM" id="Phobius"/>
    </source>
</evidence>
<organism evidence="3 4">
    <name type="scientific">Chlorobaculum limnaeum</name>
    <dbReference type="NCBI Taxonomy" id="274537"/>
    <lineage>
        <taxon>Bacteria</taxon>
        <taxon>Pseudomonadati</taxon>
        <taxon>Chlorobiota</taxon>
        <taxon>Chlorobiia</taxon>
        <taxon>Chlorobiales</taxon>
        <taxon>Chlorobiaceae</taxon>
        <taxon>Chlorobaculum</taxon>
    </lineage>
</organism>
<protein>
    <recommendedName>
        <fullName evidence="2">Phosphatidic acid phosphatase type 2/haloperoxidase domain-containing protein</fullName>
    </recommendedName>
</protein>
<gene>
    <name evidence="3" type="ORF">BIU88_02800</name>
</gene>
<feature type="transmembrane region" description="Helical" evidence="1">
    <location>
        <begin position="139"/>
        <end position="157"/>
    </location>
</feature>
<evidence type="ECO:0000313" key="4">
    <source>
        <dbReference type="Proteomes" id="UP000095185"/>
    </source>
</evidence>
<feature type="transmembrane region" description="Helical" evidence="1">
    <location>
        <begin position="39"/>
        <end position="55"/>
    </location>
</feature>
<accession>A0A1D8CWA4</accession>
<proteinExistence type="predicted"/>
<dbReference type="KEGG" id="clz:BIU88_02800"/>
<dbReference type="SUPFAM" id="SSF48317">
    <property type="entry name" value="Acid phosphatase/Vanadium-dependent haloperoxidase"/>
    <property type="match status" value="1"/>
</dbReference>
<evidence type="ECO:0000313" key="3">
    <source>
        <dbReference type="EMBL" id="AOS83166.1"/>
    </source>
</evidence>
<dbReference type="Gene3D" id="1.20.144.10">
    <property type="entry name" value="Phosphatidic acid phosphatase type 2/haloperoxidase"/>
    <property type="match status" value="1"/>
</dbReference>
<keyword evidence="1" id="KW-1133">Transmembrane helix</keyword>
<dbReference type="RefSeq" id="WP_069808891.1">
    <property type="nucleotide sequence ID" value="NZ_CP017305.1"/>
</dbReference>
<dbReference type="InterPro" id="IPR036938">
    <property type="entry name" value="PAP2/HPO_sf"/>
</dbReference>
<feature type="transmembrane region" description="Helical" evidence="1">
    <location>
        <begin position="163"/>
        <end position="183"/>
    </location>
</feature>
<dbReference type="AlphaFoldDB" id="A0A1D8CWA4"/>
<sequence length="238" mass="26214">MNISALDTAIVTGLSEFLAGDGTGSRLFRLLVYNVGENPLLRGIPIFFPLLLLWFGNTSAERRSRILTGLLATCAAVGLSVATQYLLHVHTRPVLDSTLTLQMATQQWDHDSSFPSDTAMLYFALSTTIFLLNRRVGVAVFLWSLLSAGLCRVALGWHYPSDILGSLVIAPAVVLLFDNPAFIRGRIEALLESSQKRLDIVSAMLMLFIAEAYNLFPGLRSLVVTFVRIIRKNFDLPG</sequence>